<evidence type="ECO:0000256" key="8">
    <source>
        <dbReference type="ARBA" id="ARBA00023242"/>
    </source>
</evidence>
<dbReference type="InterPro" id="IPR032682">
    <property type="entry name" value="Cnd1_C"/>
</dbReference>
<comment type="similarity">
    <text evidence="3 10">Belongs to the CND1 (condensin subunit 1) family.</text>
</comment>
<evidence type="ECO:0000256" key="6">
    <source>
        <dbReference type="ARBA" id="ARBA00022776"/>
    </source>
</evidence>
<dbReference type="GO" id="GO:0000796">
    <property type="term" value="C:condensin complex"/>
    <property type="evidence" value="ECO:0007669"/>
    <property type="project" value="EnsemblMetazoa"/>
</dbReference>
<dbReference type="HOGENOM" id="CLU_004539_0_0_1"/>
<evidence type="ECO:0000259" key="12">
    <source>
        <dbReference type="Pfam" id="PF12717"/>
    </source>
</evidence>
<evidence type="ECO:0000313" key="14">
    <source>
        <dbReference type="Proteomes" id="UP000008281"/>
    </source>
</evidence>
<dbReference type="Gene3D" id="1.25.10.10">
    <property type="entry name" value="Leucine-rich Repeat Variant"/>
    <property type="match status" value="2"/>
</dbReference>
<evidence type="ECO:0000256" key="9">
    <source>
        <dbReference type="ARBA" id="ARBA00023306"/>
    </source>
</evidence>
<reference evidence="13" key="1">
    <citation type="submission" date="2007-07" db="EMBL/GenBank/DDBJ databases">
        <title>PCAP assembly of the Caenorhabditis remanei genome.</title>
        <authorList>
            <consortium name="The Caenorhabditis remanei Sequencing Consortium"/>
            <person name="Wilson R.K."/>
        </authorList>
    </citation>
    <scope>NUCLEOTIDE SEQUENCE [LARGE SCALE GENOMIC DNA]</scope>
    <source>
        <strain evidence="13">PB4641</strain>
    </source>
</reference>
<evidence type="ECO:0000313" key="13">
    <source>
        <dbReference type="EMBL" id="EFO86621.1"/>
    </source>
</evidence>
<dbReference type="GO" id="GO:0045144">
    <property type="term" value="P:meiotic sister chromatid segregation"/>
    <property type="evidence" value="ECO:0007669"/>
    <property type="project" value="EnsemblMetazoa"/>
</dbReference>
<dbReference type="GeneID" id="9800891"/>
<dbReference type="CTD" id="9800891"/>
<dbReference type="GO" id="GO:0043073">
    <property type="term" value="C:germ cell nucleus"/>
    <property type="evidence" value="ECO:0007669"/>
    <property type="project" value="EnsemblMetazoa"/>
</dbReference>
<dbReference type="GO" id="GO:0000805">
    <property type="term" value="C:X chromosome"/>
    <property type="evidence" value="ECO:0007669"/>
    <property type="project" value="EnsemblMetazoa"/>
</dbReference>
<dbReference type="PANTHER" id="PTHR14222:SF2">
    <property type="entry name" value="CONDENSIN COMPLEX SUBUNIT 1"/>
    <property type="match status" value="1"/>
</dbReference>
<evidence type="ECO:0000256" key="3">
    <source>
        <dbReference type="ARBA" id="ARBA00009606"/>
    </source>
</evidence>
<comment type="function">
    <text evidence="10">Regulatory subunit of the condensin complex, a complex required for conversion of interphase chromatin into mitotic-like condense chromosomes. The condensin complex probably introduces positive supercoils into relaxed DNA in the presence of type I topoisomerases and converts nicked DNA into positive knotted forms in the presence of type II topoisomerases.</text>
</comment>
<organism evidence="14">
    <name type="scientific">Caenorhabditis remanei</name>
    <name type="common">Caenorhabditis vulgaris</name>
    <dbReference type="NCBI Taxonomy" id="31234"/>
    <lineage>
        <taxon>Eukaryota</taxon>
        <taxon>Metazoa</taxon>
        <taxon>Ecdysozoa</taxon>
        <taxon>Nematoda</taxon>
        <taxon>Chromadorea</taxon>
        <taxon>Rhabditida</taxon>
        <taxon>Rhabditina</taxon>
        <taxon>Rhabditomorpha</taxon>
        <taxon>Rhabditoidea</taxon>
        <taxon>Rhabditidae</taxon>
        <taxon>Peloderinae</taxon>
        <taxon>Caenorhabditis</taxon>
    </lineage>
</organism>
<dbReference type="KEGG" id="crq:GCK72_010399"/>
<evidence type="ECO:0000256" key="4">
    <source>
        <dbReference type="ARBA" id="ARBA00022454"/>
    </source>
</evidence>
<dbReference type="Pfam" id="PF12717">
    <property type="entry name" value="Cnd1"/>
    <property type="match status" value="1"/>
</dbReference>
<dbReference type="GO" id="GO:0051301">
    <property type="term" value="P:cell division"/>
    <property type="evidence" value="ECO:0007669"/>
    <property type="project" value="UniProtKB-KW"/>
</dbReference>
<dbReference type="STRING" id="31234.E3LYD6"/>
<evidence type="ECO:0000256" key="7">
    <source>
        <dbReference type="ARBA" id="ARBA00023067"/>
    </source>
</evidence>
<dbReference type="RefSeq" id="XP_003110789.2">
    <property type="nucleotide sequence ID" value="XM_003110741.2"/>
</dbReference>
<feature type="region of interest" description="Disordered" evidence="11">
    <location>
        <begin position="1"/>
        <end position="24"/>
    </location>
</feature>
<dbReference type="OMA" id="AHTNDEG"/>
<name>E3LYD6_CAERE</name>
<dbReference type="InterPro" id="IPR011989">
    <property type="entry name" value="ARM-like"/>
</dbReference>
<comment type="subcellular location">
    <subcellularLocation>
        <location evidence="2">Chromosome</location>
    </subcellularLocation>
    <subcellularLocation>
        <location evidence="1">Nucleus</location>
    </subcellularLocation>
</comment>
<dbReference type="FunCoup" id="E3LYD6">
    <property type="interactions" value="919"/>
</dbReference>
<keyword evidence="4" id="KW-0158">Chromosome</keyword>
<dbReference type="PANTHER" id="PTHR14222">
    <property type="entry name" value="CONDENSIN"/>
    <property type="match status" value="1"/>
</dbReference>
<keyword evidence="8" id="KW-0539">Nucleus</keyword>
<keyword evidence="9 10" id="KW-0131">Cell cycle</keyword>
<evidence type="ECO:0000256" key="5">
    <source>
        <dbReference type="ARBA" id="ARBA00022618"/>
    </source>
</evidence>
<dbReference type="OrthoDB" id="77601at2759"/>
<accession>E3LYD6</accession>
<dbReference type="GO" id="GO:0045128">
    <property type="term" value="P:negative regulation of reciprocal meiotic recombination"/>
    <property type="evidence" value="ECO:0007669"/>
    <property type="project" value="EnsemblMetazoa"/>
</dbReference>
<evidence type="ECO:0000256" key="1">
    <source>
        <dbReference type="ARBA" id="ARBA00004123"/>
    </source>
</evidence>
<feature type="domain" description="Condensin complex subunit 1 C-terminal" evidence="12">
    <location>
        <begin position="1163"/>
        <end position="1311"/>
    </location>
</feature>
<proteinExistence type="inferred from homology"/>
<dbReference type="GO" id="GO:0000794">
    <property type="term" value="C:condensed nuclear chromosome"/>
    <property type="evidence" value="ECO:0007669"/>
    <property type="project" value="EnsemblMetazoa"/>
</dbReference>
<evidence type="ECO:0000256" key="2">
    <source>
        <dbReference type="ARBA" id="ARBA00004286"/>
    </source>
</evidence>
<dbReference type="InterPro" id="IPR016024">
    <property type="entry name" value="ARM-type_fold"/>
</dbReference>
<dbReference type="GO" id="GO:0042393">
    <property type="term" value="F:histone binding"/>
    <property type="evidence" value="ECO:0007669"/>
    <property type="project" value="TreeGrafter"/>
</dbReference>
<protein>
    <recommendedName>
        <fullName evidence="10">Condensin complex subunit 1</fullName>
    </recommendedName>
</protein>
<keyword evidence="6 10" id="KW-0498">Mitosis</keyword>
<gene>
    <name evidence="13" type="primary">Cre-dpy-28</name>
    <name evidence="13" type="ORF">CRE_04624</name>
</gene>
<feature type="region of interest" description="Disordered" evidence="11">
    <location>
        <begin position="1403"/>
        <end position="1459"/>
    </location>
</feature>
<dbReference type="eggNOG" id="KOG0414">
    <property type="taxonomic scope" value="Eukaryota"/>
</dbReference>
<dbReference type="GO" id="GO:0000779">
    <property type="term" value="C:condensed chromosome, centromeric region"/>
    <property type="evidence" value="ECO:0007669"/>
    <property type="project" value="TreeGrafter"/>
</dbReference>
<dbReference type="InterPro" id="IPR026971">
    <property type="entry name" value="CND1/NCAPD3"/>
</dbReference>
<dbReference type="GO" id="GO:0046536">
    <property type="term" value="C:dosage compensation complex"/>
    <property type="evidence" value="ECO:0007669"/>
    <property type="project" value="EnsemblMetazoa"/>
</dbReference>
<dbReference type="GO" id="GO:0005654">
    <property type="term" value="C:nucleoplasm"/>
    <property type="evidence" value="ECO:0007669"/>
    <property type="project" value="EnsemblMetazoa"/>
</dbReference>
<dbReference type="Proteomes" id="UP000008281">
    <property type="component" value="Unassembled WGS sequence"/>
</dbReference>
<dbReference type="GO" id="GO:0010032">
    <property type="term" value="P:meiotic chromosome condensation"/>
    <property type="evidence" value="ECO:0007669"/>
    <property type="project" value="TreeGrafter"/>
</dbReference>
<keyword evidence="14" id="KW-1185">Reference proteome</keyword>
<dbReference type="EMBL" id="DS268419">
    <property type="protein sequence ID" value="EFO86621.1"/>
    <property type="molecule type" value="Genomic_DNA"/>
</dbReference>
<dbReference type="InterPro" id="IPR007673">
    <property type="entry name" value="Condensin_cplx_su1"/>
</dbReference>
<dbReference type="PIRSF" id="PIRSF017127">
    <property type="entry name" value="Condensin_D2"/>
    <property type="match status" value="1"/>
</dbReference>
<dbReference type="SUPFAM" id="SSF48371">
    <property type="entry name" value="ARM repeat"/>
    <property type="match status" value="2"/>
</dbReference>
<dbReference type="InParanoid" id="E3LYD6"/>
<keyword evidence="7 10" id="KW-0226">DNA condensation</keyword>
<sequence length="1459" mass="166506">MPKKQVRAAVAPVSPPRDDDMAAQRTLPSSGFKLIAELIAETDKNLPNDEIDRAIEDFSSFSDVSDWRGIPKYFLHLSSLSRRASTYDNWHNRFKVVDYLISCFNSLKESVIEYIEDGFARNKTREPHEMDIDLIHSVNMFVILAQRLTVQLQLYVSKSNATSGQPKTKNAKVRHALENDITKWKDVQRHRVSLYIIFALLNVCFQMINCLLELLELPVETVTGPKPAAIQYVFAPDIIEKDFTQRFMDTVSGLLEDPENAVRVNQPWITHFFRIWRVLANDYSMGTQIANSMFKDTLELAYLETSSTFPFIEPLVQLMKEGDDNNQPRINKPLYHVLEMIAHRACCLYSGDRADRPPPKAYCMIVQNLAVNCHDIMLHDVASVYKLLENPHPNVRMSTLQALADMFSSPYLSQSFCDNFEPRAKKRRTIFEKIVAHTNDEGTNVRAKAVALLRNLMENRRIPEEFESSGFVTVVGSRLQDRSVQVRKATIQFLAAFLDNNRHGHDFNRAAHVEVLDQKSRELRLMNKPRLRVMQEAENTMTRRQFQLRSEIKDQLLALLSGETELDGTAGRLDEVLQSINEDGAGARVARYYARSDRFPIHMNDPEHKEKHGLQLVDECVKFILETLEGDYIHYKVQQLQMDDDQLLEDEQQARDRSHESLQLRAQMQQLIDKMCIEVELTKCVEMTLRCVLMGDSAEIKEGIKFLTRCKLFGISGADDAIRSMCCLVWRPAADIISELIEAAENMFISRLEGNEKASERDKSTVENLMSAMKGVTERDRSSVEEVIYLLAAVELEPVIDDKSKPSRKRKTIESNVIAKLWNIALDTSVGNEERKAVALRILYPISKTEKGLPEARSRLRSLQKKLVEGPVLAVEALRIISILGLPTKQEKDAHAYNKPIFRINPEDSLFRSIEQVFFHEVVKADDDPNRDWFGIMRYSISSILNISMDVNVVLPRLASQFLFRAKRITEFYIFYSNQANEATDANKTAVAARRRDYWALTWCRVMEKLMAFCGELAVQLHAFIQVNIPRLHNRYANKILDAEKNDSKAREEAARFLTDLEKSIAQRKTIFEVPQDLTPGTSSNTLHHLVALMCDKRMFVPNRLLGRLLPIIVYSLRANTMPLRVKQAALVAYGKYLPLSADISSFAAPSFFTAMMGSESTLVRCNLIAACCDFAFAQPTLFELYAPSLFRMSQDESPLARESTILVLSHLMSNDMIQTRGVLSEPARCISDSVRSVREAAESFFRELNQRSDTIIQLLPEFLYRLSSKTERLPMKAYKIVFEFLIQLLKEKSKSSSDTMIDRVCLKFSNIDMNDTEAPKYLLIALSKFAQSDGGLTRLQDNWRHWSKFLCQPQVAREFRHMVEHLQFSSKSEDFKNHCSELIANIDKIQEEGLRKEDITAAPAAAKRGGRGRKPAAAAVAKDSDDAPGPSTRTPKKRRRRAVSEESEESPAADSDFE</sequence>
<feature type="compositionally biased region" description="Low complexity" evidence="11">
    <location>
        <begin position="1416"/>
        <end position="1434"/>
    </location>
</feature>
<evidence type="ECO:0000256" key="10">
    <source>
        <dbReference type="PIRNR" id="PIRNR017127"/>
    </source>
</evidence>
<evidence type="ECO:0000256" key="11">
    <source>
        <dbReference type="SAM" id="MobiDB-lite"/>
    </source>
</evidence>
<dbReference type="GO" id="GO:0007076">
    <property type="term" value="P:mitotic chromosome condensation"/>
    <property type="evidence" value="ECO:0007669"/>
    <property type="project" value="InterPro"/>
</dbReference>
<feature type="compositionally biased region" description="Acidic residues" evidence="11">
    <location>
        <begin position="1446"/>
        <end position="1459"/>
    </location>
</feature>
<keyword evidence="5 10" id="KW-0132">Cell division</keyword>